<feature type="domain" description="NADH:flavin oxidoreductase/NADH oxidase N-terminal" evidence="6">
    <location>
        <begin position="40"/>
        <end position="393"/>
    </location>
</feature>
<dbReference type="InterPro" id="IPR013785">
    <property type="entry name" value="Aldolase_TIM"/>
</dbReference>
<dbReference type="GO" id="GO:0003959">
    <property type="term" value="F:NADPH dehydrogenase activity"/>
    <property type="evidence" value="ECO:0007669"/>
    <property type="project" value="InterPro"/>
</dbReference>
<accession>A0A8H7C6K6</accession>
<reference evidence="7 8" key="1">
    <citation type="journal article" name="Sci. Rep.">
        <title>Telomere-to-telomere assembled and centromere annotated genomes of the two main subspecies of the button mushroom Agaricus bisporus reveal especially polymorphic chromosome ends.</title>
        <authorList>
            <person name="Sonnenberg A.S.M."/>
            <person name="Sedaghat-Telgerd N."/>
            <person name="Lavrijssen B."/>
            <person name="Ohm R.A."/>
            <person name="Hendrickx P.M."/>
            <person name="Scholtmeijer K."/>
            <person name="Baars J.J.P."/>
            <person name="van Peer A."/>
        </authorList>
    </citation>
    <scope>NUCLEOTIDE SEQUENCE [LARGE SCALE GENOMIC DNA]</scope>
    <source>
        <strain evidence="7 8">H119_p4</strain>
    </source>
</reference>
<evidence type="ECO:0000256" key="2">
    <source>
        <dbReference type="ARBA" id="ARBA00022630"/>
    </source>
</evidence>
<keyword evidence="3" id="KW-0288">FMN</keyword>
<dbReference type="Gene3D" id="3.20.20.70">
    <property type="entry name" value="Aldolase class I"/>
    <property type="match status" value="1"/>
</dbReference>
<dbReference type="GO" id="GO:0010181">
    <property type="term" value="F:FMN binding"/>
    <property type="evidence" value="ECO:0007669"/>
    <property type="project" value="InterPro"/>
</dbReference>
<organism evidence="7 8">
    <name type="scientific">Agaricus bisporus var. burnettii</name>
    <dbReference type="NCBI Taxonomy" id="192524"/>
    <lineage>
        <taxon>Eukaryota</taxon>
        <taxon>Fungi</taxon>
        <taxon>Dikarya</taxon>
        <taxon>Basidiomycota</taxon>
        <taxon>Agaricomycotina</taxon>
        <taxon>Agaricomycetes</taxon>
        <taxon>Agaricomycetidae</taxon>
        <taxon>Agaricales</taxon>
        <taxon>Agaricineae</taxon>
        <taxon>Agaricaceae</taxon>
        <taxon>Agaricus</taxon>
    </lineage>
</organism>
<evidence type="ECO:0000313" key="8">
    <source>
        <dbReference type="Proteomes" id="UP000629468"/>
    </source>
</evidence>
<keyword evidence="4" id="KW-0521">NADP</keyword>
<dbReference type="InterPro" id="IPR044152">
    <property type="entry name" value="YqjM-like"/>
</dbReference>
<evidence type="ECO:0000259" key="6">
    <source>
        <dbReference type="Pfam" id="PF00724"/>
    </source>
</evidence>
<sequence length="427" mass="46195">MSRALYSAPAPGVSYFTPHQERPAGTAVVPQPDGRPIPTLFQPIKIRGSKFQNRIFVSPMCQYSAENGFATAWHMAHLGGIISRGPGLSLVEATAVVPEGRITGDDLGIWSDAHIEPLAKIVEFAHSQSQKIGIQLAHAGRKASTLPPWLASTNALASASPEQRGWPDNVWGPSTKPFDTTYPQPKELTKEGIQRTIEAFKNAAVRAVKAGFDVVEIHAAHGYLLSSFLSPSSNLRTDEYGGSFENRIRLLLEVIDTVRATIPESMPLFVRFSATEWLEEVAPNEPQWRVEDSARLGVILCEHGVDLIDVSTGGNDPRGADSPVRQRIVAGEAYQGPHAAAVKKAVGDKILVCAVGGLGNGPLAQRLLDNGTADAIFVGRGFQKNPGLVWAMADELGVEIYNANQIEWGFRGRGKRNREQASTAKEQ</sequence>
<dbReference type="InterPro" id="IPR001155">
    <property type="entry name" value="OxRdtase_FMN_N"/>
</dbReference>
<evidence type="ECO:0000313" key="7">
    <source>
        <dbReference type="EMBL" id="KAF7763657.1"/>
    </source>
</evidence>
<dbReference type="PANTHER" id="PTHR43303">
    <property type="entry name" value="NADPH DEHYDROGENASE C23G7.10C-RELATED"/>
    <property type="match status" value="1"/>
</dbReference>
<evidence type="ECO:0000256" key="3">
    <source>
        <dbReference type="ARBA" id="ARBA00022643"/>
    </source>
</evidence>
<evidence type="ECO:0000256" key="4">
    <source>
        <dbReference type="ARBA" id="ARBA00022857"/>
    </source>
</evidence>
<dbReference type="AlphaFoldDB" id="A0A8H7C6K6"/>
<evidence type="ECO:0000256" key="5">
    <source>
        <dbReference type="ARBA" id="ARBA00023002"/>
    </source>
</evidence>
<gene>
    <name evidence="7" type="ORF">Agabi119p4_8194</name>
</gene>
<keyword evidence="5" id="KW-0560">Oxidoreductase</keyword>
<dbReference type="PANTHER" id="PTHR43303:SF4">
    <property type="entry name" value="NADPH DEHYDROGENASE C23G7.10C-RELATED"/>
    <property type="match status" value="1"/>
</dbReference>
<proteinExistence type="predicted"/>
<dbReference type="SUPFAM" id="SSF51395">
    <property type="entry name" value="FMN-linked oxidoreductases"/>
    <property type="match status" value="1"/>
</dbReference>
<name>A0A8H7C6K6_AGABI</name>
<dbReference type="EMBL" id="JABXXO010000011">
    <property type="protein sequence ID" value="KAF7763657.1"/>
    <property type="molecule type" value="Genomic_DNA"/>
</dbReference>
<dbReference type="CDD" id="cd02932">
    <property type="entry name" value="OYE_YqiM_FMN"/>
    <property type="match status" value="1"/>
</dbReference>
<keyword evidence="2" id="KW-0285">Flavoprotein</keyword>
<dbReference type="Pfam" id="PF00724">
    <property type="entry name" value="Oxidored_FMN"/>
    <property type="match status" value="1"/>
</dbReference>
<dbReference type="Proteomes" id="UP000629468">
    <property type="component" value="Unassembled WGS sequence"/>
</dbReference>
<protein>
    <recommendedName>
        <fullName evidence="6">NADH:flavin oxidoreductase/NADH oxidase N-terminal domain-containing protein</fullName>
    </recommendedName>
</protein>
<comment type="caution">
    <text evidence="7">The sequence shown here is derived from an EMBL/GenBank/DDBJ whole genome shotgun (WGS) entry which is preliminary data.</text>
</comment>
<comment type="cofactor">
    <cofactor evidence="1">
        <name>FMN</name>
        <dbReference type="ChEBI" id="CHEBI:58210"/>
    </cofactor>
</comment>
<evidence type="ECO:0000256" key="1">
    <source>
        <dbReference type="ARBA" id="ARBA00001917"/>
    </source>
</evidence>
<dbReference type="GO" id="GO:0050661">
    <property type="term" value="F:NADP binding"/>
    <property type="evidence" value="ECO:0007669"/>
    <property type="project" value="InterPro"/>
</dbReference>